<dbReference type="Proteomes" id="UP000318447">
    <property type="component" value="Unassembled WGS sequence"/>
</dbReference>
<dbReference type="InterPro" id="IPR036264">
    <property type="entry name" value="Bact_exopeptidase_dim_dom"/>
</dbReference>
<dbReference type="PANTHER" id="PTHR11014">
    <property type="entry name" value="PEPTIDASE M20 FAMILY MEMBER"/>
    <property type="match status" value="1"/>
</dbReference>
<dbReference type="Gene3D" id="3.30.70.360">
    <property type="match status" value="1"/>
</dbReference>
<dbReference type="Gene3D" id="3.40.630.10">
    <property type="entry name" value="Zn peptidases"/>
    <property type="match status" value="1"/>
</dbReference>
<accession>A0A504XMU7</accession>
<dbReference type="EMBL" id="RHLC01000048">
    <property type="protein sequence ID" value="TPP49674.1"/>
    <property type="molecule type" value="Genomic_DNA"/>
</dbReference>
<reference evidence="2" key="1">
    <citation type="submission" date="2019-02" db="EMBL/GenBank/DDBJ databases">
        <title>FDA dAtabase for Regulatory Grade micrObial Sequences (FDA-ARGOS): Supporting development and validation of Infectious Disease Dx tests.</title>
        <authorList>
            <person name="Duncan R."/>
            <person name="Fisher C."/>
            <person name="Tallon L."/>
            <person name="Sadzewicz L."/>
            <person name="Sengamalay N."/>
            <person name="Ott S."/>
            <person name="Godinez A."/>
            <person name="Nagaraj S."/>
            <person name="Vavikolanu K."/>
            <person name="Nadendla S."/>
            <person name="Aluvathingal J."/>
            <person name="Sichtig H."/>
        </authorList>
    </citation>
    <scope>NUCLEOTIDE SEQUENCE [LARGE SCALE GENOMIC DNA]</scope>
    <source>
        <strain evidence="2">FDAARGOS_361</strain>
    </source>
</reference>
<comment type="caution">
    <text evidence="1">The sequence shown here is derived from an EMBL/GenBank/DDBJ whole genome shotgun (WGS) entry which is preliminary data.</text>
</comment>
<name>A0A504XMU7_LEIDO</name>
<proteinExistence type="predicted"/>
<dbReference type="SUPFAM" id="SSF55031">
    <property type="entry name" value="Bacterial exopeptidase dimerisation domain"/>
    <property type="match status" value="1"/>
</dbReference>
<sequence length="178" mass="18893">MDALRTDMNALPQQETDNAEGDCLLAARRELVKAGVLDGVKCIFGMRVSLLIPSSCMSTVPDTITAGGENFAQRVCGRGGHAPTPQVLVLPALSITTRTTVSSESHNVIPDEVAMRRTARLCMCEARESAPRMLEYVATGVAAAHGATAEFRLIREYVGTMSDATGAAAARRVLGDDK</sequence>
<gene>
    <name evidence="1" type="ORF">CGC21_18115</name>
</gene>
<dbReference type="GO" id="GO:0016787">
    <property type="term" value="F:hydrolase activity"/>
    <property type="evidence" value="ECO:0007669"/>
    <property type="project" value="InterPro"/>
</dbReference>
<organism evidence="1 2">
    <name type="scientific">Leishmania donovani</name>
    <dbReference type="NCBI Taxonomy" id="5661"/>
    <lineage>
        <taxon>Eukaryota</taxon>
        <taxon>Discoba</taxon>
        <taxon>Euglenozoa</taxon>
        <taxon>Kinetoplastea</taxon>
        <taxon>Metakinetoplastina</taxon>
        <taxon>Trypanosomatida</taxon>
        <taxon>Trypanosomatidae</taxon>
        <taxon>Leishmaniinae</taxon>
        <taxon>Leishmania</taxon>
    </lineage>
</organism>
<dbReference type="VEuPathDB" id="TriTrypDB:LdCL_120019100"/>
<evidence type="ECO:0000313" key="2">
    <source>
        <dbReference type="Proteomes" id="UP000318447"/>
    </source>
</evidence>
<dbReference type="AlphaFoldDB" id="A0A504XMU7"/>
<evidence type="ECO:0000313" key="1">
    <source>
        <dbReference type="EMBL" id="TPP49674.1"/>
    </source>
</evidence>
<dbReference type="VEuPathDB" id="TriTrypDB:LDHU3_12.1430"/>
<dbReference type="InterPro" id="IPR017439">
    <property type="entry name" value="Amidohydrolase"/>
</dbReference>
<dbReference type="PANTHER" id="PTHR11014:SF63">
    <property type="entry name" value="METALLOPEPTIDASE, PUTATIVE (AFU_ORTHOLOGUE AFUA_6G09600)-RELATED"/>
    <property type="match status" value="1"/>
</dbReference>
<protein>
    <submittedName>
        <fullName evidence="1">Uncharacterized protein</fullName>
    </submittedName>
</protein>